<dbReference type="Proteomes" id="UP000252357">
    <property type="component" value="Unassembled WGS sequence"/>
</dbReference>
<dbReference type="AlphaFoldDB" id="A0A368L473"/>
<proteinExistence type="predicted"/>
<dbReference type="Pfam" id="PF09791">
    <property type="entry name" value="Oxidored-like"/>
    <property type="match status" value="1"/>
</dbReference>
<dbReference type="RefSeq" id="WP_114402452.1">
    <property type="nucleotide sequence ID" value="NZ_QPGB01000002.1"/>
</dbReference>
<dbReference type="InterPro" id="IPR019180">
    <property type="entry name" value="Oxidoreductase-like_N"/>
</dbReference>
<name>A0A368L473_9BURK</name>
<evidence type="ECO:0000259" key="1">
    <source>
        <dbReference type="Pfam" id="PF09791"/>
    </source>
</evidence>
<feature type="domain" description="Oxidoreductase-like" evidence="1">
    <location>
        <begin position="30"/>
        <end position="70"/>
    </location>
</feature>
<accession>A0A368L473</accession>
<keyword evidence="3" id="KW-1185">Reference proteome</keyword>
<evidence type="ECO:0000313" key="2">
    <source>
        <dbReference type="EMBL" id="RCS58369.1"/>
    </source>
</evidence>
<sequence>MTQNSYHPLPASADQAKQWIAELSVQLTKQGITFRDPPEQPTSCCGRGCNGCVWEGYYAAMTYWCEQARALLATKTSAPTNSAL</sequence>
<protein>
    <recommendedName>
        <fullName evidence="1">Oxidoreductase-like domain-containing protein</fullName>
    </recommendedName>
</protein>
<evidence type="ECO:0000313" key="3">
    <source>
        <dbReference type="Proteomes" id="UP000252357"/>
    </source>
</evidence>
<dbReference type="EMBL" id="QPGB01000002">
    <property type="protein sequence ID" value="RCS58369.1"/>
    <property type="molecule type" value="Genomic_DNA"/>
</dbReference>
<reference evidence="2 3" key="1">
    <citation type="journal article" date="2018" name="Int. J. Syst. Evol. Microbiol.">
        <title>Parvibium lacunae gen. nov., sp. nov., a new member of the family Alcaligenaceae isolated from a freshwater pond.</title>
        <authorList>
            <person name="Chen W.M."/>
            <person name="Xie P.B."/>
            <person name="Hsu M.Y."/>
            <person name="Sheu S.Y."/>
        </authorList>
    </citation>
    <scope>NUCLEOTIDE SEQUENCE [LARGE SCALE GENOMIC DNA]</scope>
    <source>
        <strain evidence="2 3">KMB9</strain>
    </source>
</reference>
<gene>
    <name evidence="2" type="ORF">DU000_06000</name>
</gene>
<dbReference type="OrthoDB" id="5797329at2"/>
<organism evidence="2 3">
    <name type="scientific">Parvibium lacunae</name>
    <dbReference type="NCBI Taxonomy" id="1888893"/>
    <lineage>
        <taxon>Bacteria</taxon>
        <taxon>Pseudomonadati</taxon>
        <taxon>Pseudomonadota</taxon>
        <taxon>Betaproteobacteria</taxon>
        <taxon>Burkholderiales</taxon>
        <taxon>Alcaligenaceae</taxon>
        <taxon>Parvibium</taxon>
    </lineage>
</organism>
<comment type="caution">
    <text evidence="2">The sequence shown here is derived from an EMBL/GenBank/DDBJ whole genome shotgun (WGS) entry which is preliminary data.</text>
</comment>